<proteinExistence type="predicted"/>
<dbReference type="RefSeq" id="WP_186277026.1">
    <property type="nucleotide sequence ID" value="NZ_CP046883.1"/>
</dbReference>
<keyword evidence="1" id="KW-0732">Signal</keyword>
<dbReference type="Proteomes" id="UP000515275">
    <property type="component" value="Chromosome"/>
</dbReference>
<evidence type="ECO:0000256" key="1">
    <source>
        <dbReference type="SAM" id="SignalP"/>
    </source>
</evidence>
<evidence type="ECO:0008006" key="4">
    <source>
        <dbReference type="Google" id="ProtNLM"/>
    </source>
</evidence>
<feature type="signal peptide" evidence="1">
    <location>
        <begin position="1"/>
        <end position="30"/>
    </location>
</feature>
<dbReference type="EMBL" id="CP046883">
    <property type="protein sequence ID" value="QNH95544.1"/>
    <property type="molecule type" value="Genomic_DNA"/>
</dbReference>
<keyword evidence="3" id="KW-1185">Reference proteome</keyword>
<gene>
    <name evidence="2" type="ORF">GP473_01480</name>
</gene>
<name>A0A7G7YM24_9CORY</name>
<evidence type="ECO:0000313" key="2">
    <source>
        <dbReference type="EMBL" id="QNH95544.1"/>
    </source>
</evidence>
<dbReference type="KEGG" id="cans:GP473_01480"/>
<accession>A0A7G7YM24</accession>
<sequence length="485" mass="53699">MKPFFRRVAATISTCTVLTTTPALVSSASAASERHGETVQGRILETYKRLGGYRTFGNAITPESNAGRGGKFQVFEQASSIYWHPNVSNGVARQVKGSIRDRWRDWGWENGSLRYPTTDELTTPDQIGRFNHFEEGSIYWTPSTDAQVVKGRIKDRWANQGWETGKLGYPTTSESSTPDGVGRFNHFQNGSIYWTPNTGPQVVKGRIRDYWASRGWETGSHGYPINEEYAVDGGIHQDFQNLDIQWVEPTSQRLPTGDHTDWDGYQMQFPVIAQDERWTPQSVAREVTEHFDAYFTFKGCGQKIRVGDYCGLNTIANPAIGSAPIEVTSIAADGFSFKSLEGHPEGAGRTISFRFVSRPGTSDPTKNNVYLIVTAWGPATGASMTGPLNSETLARYSWGKFSRNLNSRLNNAGTDYLTADKSVGAAQTRSMILNDDIGLDSPVVNLSDEELAWVPTSVPLIPLDGKNVPNIIPQHIVDETLKEKL</sequence>
<protein>
    <recommendedName>
        <fullName evidence="4">LGFP repeat protein</fullName>
    </recommendedName>
</protein>
<feature type="chain" id="PRO_5028894883" description="LGFP repeat protein" evidence="1">
    <location>
        <begin position="31"/>
        <end position="485"/>
    </location>
</feature>
<organism evidence="2 3">
    <name type="scientific">Corynebacterium anserum</name>
    <dbReference type="NCBI Taxonomy" id="2684406"/>
    <lineage>
        <taxon>Bacteria</taxon>
        <taxon>Bacillati</taxon>
        <taxon>Actinomycetota</taxon>
        <taxon>Actinomycetes</taxon>
        <taxon>Mycobacteriales</taxon>
        <taxon>Corynebacteriaceae</taxon>
        <taxon>Corynebacterium</taxon>
    </lineage>
</organism>
<evidence type="ECO:0000313" key="3">
    <source>
        <dbReference type="Proteomes" id="UP000515275"/>
    </source>
</evidence>
<dbReference type="Pfam" id="PF08310">
    <property type="entry name" value="LGFP"/>
    <property type="match status" value="3"/>
</dbReference>
<dbReference type="InterPro" id="IPR013207">
    <property type="entry name" value="LGFP"/>
</dbReference>
<dbReference type="AlphaFoldDB" id="A0A7G7YM24"/>
<reference evidence="2 3" key="1">
    <citation type="submission" date="2019-12" db="EMBL/GenBank/DDBJ databases">
        <title>Corynebacterium sp. nov., isolated from feces of the Anser Albifrons in China.</title>
        <authorList>
            <person name="Liu Q."/>
        </authorList>
    </citation>
    <scope>NUCLEOTIDE SEQUENCE [LARGE SCALE GENOMIC DNA]</scope>
    <source>
        <strain evidence="2 3">23H37-10</strain>
    </source>
</reference>